<name>A0A074RDF6_9AGAM</name>
<keyword evidence="2" id="KW-1185">Reference proteome</keyword>
<comment type="caution">
    <text evidence="1">The sequence shown here is derived from an EMBL/GenBank/DDBJ whole genome shotgun (WGS) entry which is preliminary data.</text>
</comment>
<reference evidence="1 2" key="1">
    <citation type="submission" date="2013-12" db="EMBL/GenBank/DDBJ databases">
        <authorList>
            <person name="Cubeta M."/>
            <person name="Pakala S."/>
            <person name="Fedorova N."/>
            <person name="Thomas E."/>
            <person name="Dean R."/>
            <person name="Jabaji S."/>
            <person name="Neate S."/>
            <person name="Toda T."/>
            <person name="Tavantzis S."/>
            <person name="Vilgalys R."/>
            <person name="Bharathan N."/>
            <person name="Pakala S."/>
            <person name="Losada L.S."/>
            <person name="Zafar N."/>
            <person name="Nierman W."/>
        </authorList>
    </citation>
    <scope>NUCLEOTIDE SEQUENCE [LARGE SCALE GENOMIC DNA]</scope>
    <source>
        <strain evidence="1 2">123E</strain>
    </source>
</reference>
<proteinExistence type="predicted"/>
<organism evidence="1 2">
    <name type="scientific">Rhizoctonia solani 123E</name>
    <dbReference type="NCBI Taxonomy" id="1423351"/>
    <lineage>
        <taxon>Eukaryota</taxon>
        <taxon>Fungi</taxon>
        <taxon>Dikarya</taxon>
        <taxon>Basidiomycota</taxon>
        <taxon>Agaricomycotina</taxon>
        <taxon>Agaricomycetes</taxon>
        <taxon>Cantharellales</taxon>
        <taxon>Ceratobasidiaceae</taxon>
        <taxon>Rhizoctonia</taxon>
    </lineage>
</organism>
<dbReference type="InterPro" id="IPR041078">
    <property type="entry name" value="Plavaka"/>
</dbReference>
<gene>
    <name evidence="1" type="ORF">V565_302890</name>
</gene>
<sequence>MTKLSGSKVAWSIYGSIGNISSHVRRRPSQHAMVLIGYLPVAKLNWISNATERREERWKLYHSALAMILEPLRAAARTGVEMVCADGGVRRVHPILSTHLGDWPEMCLFGTCRKNGCPVCVAEPNQIEVLEPAARLRTNPEVLSAFRYTQQGYAGMQAGLGLRPGWPYWSLHPWASGPGMIVPDLLHQLWKGVFLDQIRPWWTKLISSPEMDQRFASIPRYSTLQHFRSGLAGIAQWTGNEAKAIAKSFLAAVAGDAPEMGVEAARSVMDFTFRARQPQLDEDDLACLERVNREFHATREIFITRGAYTGEDFNDFSKMHMMGHYTHQIREWGAPDGYNTEGPERLHIEKTTRNQSRIELLIQPGRKWTRHQWNIQPRERHAYQPEPRISIATEPTLSIVTPATILEQYNAPDFLNALRIYLEIHHVDLAKIITQEPSFGVYHKLKLIHPPLPFDPRSGARVELVRASPARLNNHGLVRRDPFFDTVLIEHDRFASGLQRYCPARVLVIFQLHRRLLKQHPQIMAYVELFEECSSQVPEQHGLPVTKPLYLGHQRVRLVIPITDIRLSYHMLPDYAALRREFPGRRWDASTDVLSLTRRLFLNRHVNYFFFSLMDHWRRISNYHQLNCR</sequence>
<protein>
    <submittedName>
        <fullName evidence="1">Putative Zn-finger protein</fullName>
    </submittedName>
</protein>
<evidence type="ECO:0000313" key="2">
    <source>
        <dbReference type="Proteomes" id="UP000027456"/>
    </source>
</evidence>
<evidence type="ECO:0000313" key="1">
    <source>
        <dbReference type="EMBL" id="KEP45206.1"/>
    </source>
</evidence>
<accession>A0A074RDF6</accession>
<dbReference type="Pfam" id="PF18759">
    <property type="entry name" value="Plavaka"/>
    <property type="match status" value="1"/>
</dbReference>
<dbReference type="STRING" id="1423351.A0A074RDF6"/>
<dbReference type="Proteomes" id="UP000027456">
    <property type="component" value="Unassembled WGS sequence"/>
</dbReference>
<dbReference type="OrthoDB" id="2418900at2759"/>
<dbReference type="HOGENOM" id="CLU_006344_4_2_1"/>
<dbReference type="AlphaFoldDB" id="A0A074RDF6"/>
<dbReference type="EMBL" id="AZST01002099">
    <property type="protein sequence ID" value="KEP45206.1"/>
    <property type="molecule type" value="Genomic_DNA"/>
</dbReference>